<accession>T0ZJH5</accession>
<evidence type="ECO:0000259" key="1">
    <source>
        <dbReference type="Pfam" id="PF08722"/>
    </source>
</evidence>
<feature type="domain" description="TnsA endonuclease N-terminal" evidence="1">
    <location>
        <begin position="38"/>
        <end position="93"/>
    </location>
</feature>
<sequence>MTISIHGEYANPKKSPWNFEKYQSDLERRMMDRLEQDPFVVKWMKRHGISIKWIDSQKHQRKYVPDFLVEYEDGRKAIIEVKDPSRLESDDVQRKRKDCGTVVQAAGNGVRARNNWVAPSYPTKHGVLSNAA</sequence>
<reference evidence="2" key="1">
    <citation type="submission" date="2013-08" db="EMBL/GenBank/DDBJ databases">
        <authorList>
            <person name="Mendez C."/>
            <person name="Richter M."/>
            <person name="Ferrer M."/>
            <person name="Sanchez J."/>
        </authorList>
    </citation>
    <scope>NUCLEOTIDE SEQUENCE</scope>
</reference>
<protein>
    <submittedName>
        <fullName evidence="2">Type III restriction-modification enzyme helicase subunit</fullName>
    </submittedName>
</protein>
<dbReference type="InterPro" id="IPR014833">
    <property type="entry name" value="TnsA_N"/>
</dbReference>
<dbReference type="Gene3D" id="3.40.91.30">
    <property type="match status" value="1"/>
</dbReference>
<keyword evidence="2" id="KW-0347">Helicase</keyword>
<dbReference type="Pfam" id="PF08722">
    <property type="entry name" value="Tn7_TnsA-like_N"/>
    <property type="match status" value="1"/>
</dbReference>
<reference evidence="2" key="2">
    <citation type="journal article" date="2014" name="ISME J.">
        <title>Microbial stratification in low pH oxic and suboxic macroscopic growths along an acid mine drainage.</title>
        <authorList>
            <person name="Mendez-Garcia C."/>
            <person name="Mesa V."/>
            <person name="Sprenger R.R."/>
            <person name="Richter M."/>
            <person name="Diez M.S."/>
            <person name="Solano J."/>
            <person name="Bargiela R."/>
            <person name="Golyshina O.V."/>
            <person name="Manteca A."/>
            <person name="Ramos J.L."/>
            <person name="Gallego J.R."/>
            <person name="Llorente I."/>
            <person name="Martins Dos Santos V.A."/>
            <person name="Jensen O.N."/>
            <person name="Pelaez A.I."/>
            <person name="Sanchez J."/>
            <person name="Ferrer M."/>
        </authorList>
    </citation>
    <scope>NUCLEOTIDE SEQUENCE</scope>
</reference>
<dbReference type="GO" id="GO:0004386">
    <property type="term" value="F:helicase activity"/>
    <property type="evidence" value="ECO:0007669"/>
    <property type="project" value="UniProtKB-KW"/>
</dbReference>
<gene>
    <name evidence="2" type="ORF">B1A_20433</name>
</gene>
<proteinExistence type="predicted"/>
<organism evidence="2">
    <name type="scientific">mine drainage metagenome</name>
    <dbReference type="NCBI Taxonomy" id="410659"/>
    <lineage>
        <taxon>unclassified sequences</taxon>
        <taxon>metagenomes</taxon>
        <taxon>ecological metagenomes</taxon>
    </lineage>
</organism>
<keyword evidence="2" id="KW-0378">Hydrolase</keyword>
<keyword evidence="2" id="KW-0067">ATP-binding</keyword>
<evidence type="ECO:0000313" key="2">
    <source>
        <dbReference type="EMBL" id="EQD29960.1"/>
    </source>
</evidence>
<dbReference type="AlphaFoldDB" id="T0ZJH5"/>
<keyword evidence="2" id="KW-0547">Nucleotide-binding</keyword>
<name>T0ZJH5_9ZZZZ</name>
<comment type="caution">
    <text evidence="2">The sequence shown here is derived from an EMBL/GenBank/DDBJ whole genome shotgun (WGS) entry which is preliminary data.</text>
</comment>
<dbReference type="EMBL" id="AUZX01015077">
    <property type="protein sequence ID" value="EQD29960.1"/>
    <property type="molecule type" value="Genomic_DNA"/>
</dbReference>